<keyword evidence="1 3" id="KW-0378">Hydrolase</keyword>
<accession>A0A1X0WH88</accession>
<evidence type="ECO:0000256" key="1">
    <source>
        <dbReference type="ARBA" id="ARBA00022801"/>
    </source>
</evidence>
<dbReference type="InterPro" id="IPR011330">
    <property type="entry name" value="Glyco_hydro/deAcase_b/a-brl"/>
</dbReference>
<comment type="subunit">
    <text evidence="3">Forms a complex composed of PxpA, PxpB and PxpC.</text>
</comment>
<dbReference type="Pfam" id="PF03746">
    <property type="entry name" value="LamB_YcsF"/>
    <property type="match status" value="1"/>
</dbReference>
<dbReference type="AlphaFoldDB" id="A0A1X0WH88"/>
<protein>
    <recommendedName>
        <fullName evidence="3">5-oxoprolinase subunit A</fullName>
        <shortName evidence="3">5-OPase subunit A</shortName>
        <ecNumber evidence="3">3.5.2.9</ecNumber>
    </recommendedName>
    <alternativeName>
        <fullName evidence="3">5-oxoprolinase (ATP-hydrolyzing) subunit A</fullName>
    </alternativeName>
</protein>
<keyword evidence="2 3" id="KW-0067">ATP-binding</keyword>
<evidence type="ECO:0000313" key="5">
    <source>
        <dbReference type="Proteomes" id="UP000192536"/>
    </source>
</evidence>
<sequence length="256" mass="27387">MLIDLNSDMGESFGAWKMGEDDEMLEIVTSANIACGFHAGDPDVMFKTLSAAKANGVGAGAHPSFMDIQGFGRRQILGESPAQIERQIVYQIGALKALAESMGYPLQHVKTHGAMGNMAAEDPQLAMAVAKAIHSVDPSLIMVVMPGMETEKAAEKIGLRLVREIYADRAYTETGALVSRKLPGAVIHDPQQAATRVMQMLESRAIITLDGKKLPTRIDSICVHGDTPGAVEMARQLRTLLEGNGLTLASMSKVIA</sequence>
<dbReference type="NCBIfam" id="NF003816">
    <property type="entry name" value="PRK05406.1-5"/>
    <property type="match status" value="1"/>
</dbReference>
<evidence type="ECO:0000256" key="3">
    <source>
        <dbReference type="HAMAP-Rule" id="MF_00691"/>
    </source>
</evidence>
<dbReference type="GO" id="GO:0017168">
    <property type="term" value="F:5-oxoprolinase (ATP-hydrolyzing) activity"/>
    <property type="evidence" value="ECO:0007669"/>
    <property type="project" value="UniProtKB-UniRule"/>
</dbReference>
<comment type="catalytic activity">
    <reaction evidence="3">
        <text>5-oxo-L-proline + ATP + 2 H2O = L-glutamate + ADP + phosphate + H(+)</text>
        <dbReference type="Rhea" id="RHEA:10348"/>
        <dbReference type="ChEBI" id="CHEBI:15377"/>
        <dbReference type="ChEBI" id="CHEBI:15378"/>
        <dbReference type="ChEBI" id="CHEBI:29985"/>
        <dbReference type="ChEBI" id="CHEBI:30616"/>
        <dbReference type="ChEBI" id="CHEBI:43474"/>
        <dbReference type="ChEBI" id="CHEBI:58402"/>
        <dbReference type="ChEBI" id="CHEBI:456216"/>
        <dbReference type="EC" id="3.5.2.9"/>
    </reaction>
</comment>
<evidence type="ECO:0000313" key="4">
    <source>
        <dbReference type="EMBL" id="ORJ26142.1"/>
    </source>
</evidence>
<evidence type="ECO:0000256" key="2">
    <source>
        <dbReference type="ARBA" id="ARBA00022840"/>
    </source>
</evidence>
<comment type="caution">
    <text evidence="4">The sequence shown here is derived from an EMBL/GenBank/DDBJ whole genome shotgun (WGS) entry which is preliminary data.</text>
</comment>
<dbReference type="PANTHER" id="PTHR30292:SF0">
    <property type="entry name" value="5-OXOPROLINASE SUBUNIT A"/>
    <property type="match status" value="1"/>
</dbReference>
<dbReference type="GO" id="GO:0005524">
    <property type="term" value="F:ATP binding"/>
    <property type="evidence" value="ECO:0007669"/>
    <property type="project" value="UniProtKB-UniRule"/>
</dbReference>
<keyword evidence="3" id="KW-0547">Nucleotide-binding</keyword>
<dbReference type="STRING" id="1646377.BS640_07350"/>
<dbReference type="CDD" id="cd10787">
    <property type="entry name" value="LamB_YcsF_like"/>
    <property type="match status" value="1"/>
</dbReference>
<name>A0A1X0WH88_9GAMM</name>
<organism evidence="4 5">
    <name type="scientific">Rouxiella badensis</name>
    <dbReference type="NCBI Taxonomy" id="1646377"/>
    <lineage>
        <taxon>Bacteria</taxon>
        <taxon>Pseudomonadati</taxon>
        <taxon>Pseudomonadota</taxon>
        <taxon>Gammaproteobacteria</taxon>
        <taxon>Enterobacterales</taxon>
        <taxon>Yersiniaceae</taxon>
        <taxon>Rouxiella</taxon>
    </lineage>
</organism>
<comment type="similarity">
    <text evidence="3">Belongs to the LamB/PxpA family.</text>
</comment>
<dbReference type="SUPFAM" id="SSF88713">
    <property type="entry name" value="Glycoside hydrolase/deacetylase"/>
    <property type="match status" value="1"/>
</dbReference>
<dbReference type="EMBL" id="MRWE01000009">
    <property type="protein sequence ID" value="ORJ26142.1"/>
    <property type="molecule type" value="Genomic_DNA"/>
</dbReference>
<comment type="function">
    <text evidence="3">Catalyzes the cleavage of 5-oxoproline to form L-glutamate coupled to the hydrolysis of ATP to ADP and inorganic phosphate.</text>
</comment>
<dbReference type="Proteomes" id="UP000192536">
    <property type="component" value="Unassembled WGS sequence"/>
</dbReference>
<keyword evidence="5" id="KW-1185">Reference proteome</keyword>
<dbReference type="PANTHER" id="PTHR30292">
    <property type="entry name" value="UNCHARACTERIZED PROTEIN YBGL-RELATED"/>
    <property type="match status" value="1"/>
</dbReference>
<dbReference type="NCBIfam" id="NF003814">
    <property type="entry name" value="PRK05406.1-3"/>
    <property type="match status" value="1"/>
</dbReference>
<gene>
    <name evidence="3" type="primary">pxpA</name>
    <name evidence="4" type="ORF">BS640_07350</name>
</gene>
<dbReference type="GO" id="GO:0005975">
    <property type="term" value="P:carbohydrate metabolic process"/>
    <property type="evidence" value="ECO:0007669"/>
    <property type="project" value="InterPro"/>
</dbReference>
<dbReference type="InterPro" id="IPR005501">
    <property type="entry name" value="LamB/YcsF/PxpA-like"/>
</dbReference>
<dbReference type="RefSeq" id="WP_084912280.1">
    <property type="nucleotide sequence ID" value="NZ_JAJGAR010000014.1"/>
</dbReference>
<reference evidence="4 5" key="1">
    <citation type="journal article" date="2017" name="Int. J. Syst. Evol. Microbiol.">
        <title>Rouxiella badensis sp. nov. and Rouxiella silvae sp. nov. isolated from peat bog soil in Germany and emendation of the genus description.</title>
        <authorList>
            <person name="Le Fleche-Mateos A."/>
            <person name="Kugler J.H."/>
            <person name="Hansen S.H."/>
            <person name="Syldatk C."/>
            <person name="Hausmann R."/>
            <person name="Lomprez F."/>
            <person name="Vandenbogaert M."/>
            <person name="Manuguerra J.C."/>
            <person name="Grimont P.A."/>
        </authorList>
    </citation>
    <scope>NUCLEOTIDE SEQUENCE [LARGE SCALE GENOMIC DNA]</scope>
    <source>
        <strain evidence="4 5">DSM 100043</strain>
    </source>
</reference>
<dbReference type="Gene3D" id="3.20.20.370">
    <property type="entry name" value="Glycoside hydrolase/deacetylase"/>
    <property type="match status" value="1"/>
</dbReference>
<proteinExistence type="inferred from homology"/>
<dbReference type="HAMAP" id="MF_00691">
    <property type="entry name" value="PxpA"/>
    <property type="match status" value="1"/>
</dbReference>
<dbReference type="EC" id="3.5.2.9" evidence="3"/>